<dbReference type="SUPFAM" id="SSF46689">
    <property type="entry name" value="Homeodomain-like"/>
    <property type="match status" value="1"/>
</dbReference>
<dbReference type="InterPro" id="IPR009057">
    <property type="entry name" value="Homeodomain-like_sf"/>
</dbReference>
<dbReference type="PANTHER" id="PTHR46796">
    <property type="entry name" value="HTH-TYPE TRANSCRIPTIONAL ACTIVATOR RHAS-RELATED"/>
    <property type="match status" value="1"/>
</dbReference>
<dbReference type="InterPro" id="IPR018062">
    <property type="entry name" value="HTH_AraC-typ_CS"/>
</dbReference>
<protein>
    <submittedName>
        <fullName evidence="5">Transcriptional activator NphR</fullName>
    </submittedName>
</protein>
<evidence type="ECO:0000256" key="3">
    <source>
        <dbReference type="ARBA" id="ARBA00023163"/>
    </source>
</evidence>
<reference evidence="5" key="1">
    <citation type="journal article" date="2021" name="Front. Microbiol.">
        <title>Comprehensive Comparative Genomics and Phenotyping of Methylobacterium Species.</title>
        <authorList>
            <person name="Alessa O."/>
            <person name="Ogura Y."/>
            <person name="Fujitani Y."/>
            <person name="Takami H."/>
            <person name="Hayashi T."/>
            <person name="Sahin N."/>
            <person name="Tani A."/>
        </authorList>
    </citation>
    <scope>NUCLEOTIDE SEQUENCE</scope>
    <source>
        <strain evidence="5">DSM 23674</strain>
    </source>
</reference>
<evidence type="ECO:0000256" key="1">
    <source>
        <dbReference type="ARBA" id="ARBA00023015"/>
    </source>
</evidence>
<dbReference type="EMBL" id="BPRA01000002">
    <property type="protein sequence ID" value="GJE54140.1"/>
    <property type="molecule type" value="Genomic_DNA"/>
</dbReference>
<keyword evidence="2" id="KW-0238">DNA-binding</keyword>
<reference evidence="5" key="2">
    <citation type="submission" date="2021-08" db="EMBL/GenBank/DDBJ databases">
        <authorList>
            <person name="Tani A."/>
            <person name="Ola A."/>
            <person name="Ogura Y."/>
            <person name="Katsura K."/>
            <person name="Hayashi T."/>
        </authorList>
    </citation>
    <scope>NUCLEOTIDE SEQUENCE</scope>
    <source>
        <strain evidence="5">DSM 23674</strain>
    </source>
</reference>
<keyword evidence="3" id="KW-0804">Transcription</keyword>
<keyword evidence="6" id="KW-1185">Reference proteome</keyword>
<dbReference type="InterPro" id="IPR018060">
    <property type="entry name" value="HTH_AraC"/>
</dbReference>
<proteinExistence type="predicted"/>
<dbReference type="PROSITE" id="PS01124">
    <property type="entry name" value="HTH_ARAC_FAMILY_2"/>
    <property type="match status" value="1"/>
</dbReference>
<dbReference type="InterPro" id="IPR050204">
    <property type="entry name" value="AraC_XylS_family_regulators"/>
</dbReference>
<evidence type="ECO:0000313" key="6">
    <source>
        <dbReference type="Proteomes" id="UP001055101"/>
    </source>
</evidence>
<evidence type="ECO:0000256" key="2">
    <source>
        <dbReference type="ARBA" id="ARBA00023125"/>
    </source>
</evidence>
<dbReference type="SMART" id="SM00342">
    <property type="entry name" value="HTH_ARAC"/>
    <property type="match status" value="1"/>
</dbReference>
<gene>
    <name evidence="5" type="primary">nphR</name>
    <name evidence="5" type="ORF">EKPJFOCH_0613</name>
</gene>
<comment type="caution">
    <text evidence="5">The sequence shown here is derived from an EMBL/GenBank/DDBJ whole genome shotgun (WGS) entry which is preliminary data.</text>
</comment>
<name>A0ABQ4TKB7_9HYPH</name>
<dbReference type="PANTHER" id="PTHR46796:SF6">
    <property type="entry name" value="ARAC SUBFAMILY"/>
    <property type="match status" value="1"/>
</dbReference>
<dbReference type="Pfam" id="PF12833">
    <property type="entry name" value="HTH_18"/>
    <property type="match status" value="1"/>
</dbReference>
<accession>A0ABQ4TKB7</accession>
<feature type="domain" description="HTH araC/xylS-type" evidence="4">
    <location>
        <begin position="215"/>
        <end position="315"/>
    </location>
</feature>
<evidence type="ECO:0000259" key="4">
    <source>
        <dbReference type="PROSITE" id="PS01124"/>
    </source>
</evidence>
<dbReference type="RefSeq" id="WP_147815048.1">
    <property type="nucleotide sequence ID" value="NZ_BPRA01000002.1"/>
</dbReference>
<evidence type="ECO:0000313" key="5">
    <source>
        <dbReference type="EMBL" id="GJE54140.1"/>
    </source>
</evidence>
<dbReference type="Gene3D" id="1.10.10.60">
    <property type="entry name" value="Homeodomain-like"/>
    <property type="match status" value="1"/>
</dbReference>
<dbReference type="PROSITE" id="PS00041">
    <property type="entry name" value="HTH_ARAC_FAMILY_1"/>
    <property type="match status" value="1"/>
</dbReference>
<sequence>MTATIVRHSIRLSDGDAAYRRAAWQEAMGTSGEIQMTPEEAERFTSESLWRRLGPVMVGRITASDFRLVRTKAAAERVGLDHVFINVMEAGRGYGTCGRRRMDFGIGSLMITKLSSPADYTLEGVTFNAIVLPRTLLETALGPVDPFDGRVFKPDSPEALIVGAHTRALIDLPESLAPAKAAMAGRSCLQLLATCLNRAPPLQPAGADENVETAKDIRRYVEEHLSDPDLGPDMICRAFALSRSRLYRLMSATGDVAATIRRLRLARAHREIASRRMVDVPVVQIAARFGFRQERSFRRAFQDAFGYSPAALRDKARAGVRVVLPASGAVIEDWFKEL</sequence>
<keyword evidence="1" id="KW-0805">Transcription regulation</keyword>
<dbReference type="Proteomes" id="UP001055101">
    <property type="component" value="Unassembled WGS sequence"/>
</dbReference>
<organism evidence="5 6">
    <name type="scientific">Methylobacterium thuringiense</name>
    <dbReference type="NCBI Taxonomy" id="1003091"/>
    <lineage>
        <taxon>Bacteria</taxon>
        <taxon>Pseudomonadati</taxon>
        <taxon>Pseudomonadota</taxon>
        <taxon>Alphaproteobacteria</taxon>
        <taxon>Hyphomicrobiales</taxon>
        <taxon>Methylobacteriaceae</taxon>
        <taxon>Methylobacterium</taxon>
    </lineage>
</organism>